<proteinExistence type="predicted"/>
<dbReference type="AlphaFoldDB" id="A0A1N6HGJ9"/>
<keyword evidence="2" id="KW-1185">Reference proteome</keyword>
<dbReference type="RefSeq" id="WP_074230629.1">
    <property type="nucleotide sequence ID" value="NZ_FSRQ01000002.1"/>
</dbReference>
<accession>A0A1N6HGJ9</accession>
<protein>
    <submittedName>
        <fullName evidence="1">Uncharacterized protein</fullName>
    </submittedName>
</protein>
<dbReference type="OrthoDB" id="1264432at2"/>
<sequence length="80" mass="8378">MKNIKKLLRKDLSTILGRAGSGCHTNGDSAYCWTDCECTFGKACEMNDDGNPGQCVAVGGGGGGTPYCPPGDDRCTEQPF</sequence>
<dbReference type="EMBL" id="FSRQ01000002">
    <property type="protein sequence ID" value="SIO18857.1"/>
    <property type="molecule type" value="Genomic_DNA"/>
</dbReference>
<dbReference type="STRING" id="59733.SAMN05421769_2494"/>
<reference evidence="2" key="1">
    <citation type="submission" date="2016-12" db="EMBL/GenBank/DDBJ databases">
        <authorList>
            <person name="Varghese N."/>
            <person name="Submissions S."/>
        </authorList>
    </citation>
    <scope>NUCLEOTIDE SEQUENCE [LARGE SCALE GENOMIC DNA]</scope>
    <source>
        <strain evidence="2">DSM 16779</strain>
    </source>
</reference>
<evidence type="ECO:0000313" key="2">
    <source>
        <dbReference type="Proteomes" id="UP000184782"/>
    </source>
</evidence>
<dbReference type="Proteomes" id="UP000184782">
    <property type="component" value="Unassembled WGS sequence"/>
</dbReference>
<name>A0A1N6HGJ9_9FLAO</name>
<organism evidence="1 2">
    <name type="scientific">Chryseobacterium scophthalmum</name>
    <dbReference type="NCBI Taxonomy" id="59733"/>
    <lineage>
        <taxon>Bacteria</taxon>
        <taxon>Pseudomonadati</taxon>
        <taxon>Bacteroidota</taxon>
        <taxon>Flavobacteriia</taxon>
        <taxon>Flavobacteriales</taxon>
        <taxon>Weeksellaceae</taxon>
        <taxon>Chryseobacterium group</taxon>
        <taxon>Chryseobacterium</taxon>
    </lineage>
</organism>
<evidence type="ECO:0000313" key="1">
    <source>
        <dbReference type="EMBL" id="SIO18857.1"/>
    </source>
</evidence>
<gene>
    <name evidence="1" type="ORF">SAMN05421769_2494</name>
</gene>